<dbReference type="GO" id="GO:0004862">
    <property type="term" value="F:cAMP-dependent protein kinase inhibitor activity"/>
    <property type="evidence" value="ECO:0007669"/>
    <property type="project" value="InterPro"/>
</dbReference>
<organism evidence="5 6">
    <name type="scientific">Wuchereria bancrofti</name>
    <dbReference type="NCBI Taxonomy" id="6293"/>
    <lineage>
        <taxon>Eukaryota</taxon>
        <taxon>Metazoa</taxon>
        <taxon>Ecdysozoa</taxon>
        <taxon>Nematoda</taxon>
        <taxon>Chromadorea</taxon>
        <taxon>Rhabditida</taxon>
        <taxon>Spirurina</taxon>
        <taxon>Spiruromorpha</taxon>
        <taxon>Filarioidea</taxon>
        <taxon>Onchocercidae</taxon>
        <taxon>Wuchereria</taxon>
    </lineage>
</organism>
<evidence type="ECO:0000256" key="4">
    <source>
        <dbReference type="SAM" id="MobiDB-lite"/>
    </source>
</evidence>
<dbReference type="InterPro" id="IPR004171">
    <property type="entry name" value="cAMP_dep_PKI"/>
</dbReference>
<sequence length="87" mass="9417">MGEMDDVAEGKGGSTTEDDQMKDFVNSGRSGRRNAVPEVDAEGIDPGATKLAERLSSMNTVSRDDCTTGNYIDLSKKMKQKRKDADS</sequence>
<evidence type="ECO:0000256" key="3">
    <source>
        <dbReference type="ARBA" id="ARBA00023013"/>
    </source>
</evidence>
<comment type="similarity">
    <text evidence="2">Belongs to the PKI family.</text>
</comment>
<accession>A0AAF5PK23</accession>
<dbReference type="Proteomes" id="UP000093561">
    <property type="component" value="Unassembled WGS sequence"/>
</dbReference>
<evidence type="ECO:0000256" key="2">
    <source>
        <dbReference type="ARBA" id="ARBA00006393"/>
    </source>
</evidence>
<protein>
    <submittedName>
        <fullName evidence="6">Uncharacterized protein</fullName>
    </submittedName>
</protein>
<evidence type="ECO:0000313" key="5">
    <source>
        <dbReference type="Proteomes" id="UP000093561"/>
    </source>
</evidence>
<dbReference type="AlphaFoldDB" id="A0AAF5PK23"/>
<reference evidence="5" key="1">
    <citation type="submission" date="2015-03" db="EMBL/GenBank/DDBJ databases">
        <title>Wuchereria bancrofti Genome Sequencing Papua New Guinea Strain.</title>
        <authorList>
            <person name="Small S.T."/>
            <person name="Serre D."/>
            <person name="Zimmerman P.A."/>
        </authorList>
    </citation>
    <scope>NUCLEOTIDE SEQUENCE [LARGE SCALE GENOMIC DNA]</scope>
    <source>
        <strain evidence="5">pt0022</strain>
    </source>
</reference>
<dbReference type="WBParaSite" id="mrna-Wban_01826">
    <property type="protein sequence ID" value="mrna-Wban_01826"/>
    <property type="gene ID" value="Wban_01826"/>
</dbReference>
<name>A0AAF5PK23_WUCBA</name>
<evidence type="ECO:0000313" key="6">
    <source>
        <dbReference type="WBParaSite" id="mrna-Wban_01826"/>
    </source>
</evidence>
<comment type="function">
    <text evidence="1">Extremely potent competitive inhibitor of cAMP-dependent protein kinase activity, this protein interacts with the catalytic subunit of the enzyme after the cAMP-induced dissociation of its regulatory chains.</text>
</comment>
<keyword evidence="3" id="KW-0649">Protein kinase inhibitor</keyword>
<reference evidence="5" key="2">
    <citation type="journal article" date="2016" name="Mol. Ecol.">
        <title>Population genomics of the filarial nematode parasite Wuchereria bancrofti from mosquitoes.</title>
        <authorList>
            <person name="Small S.T."/>
            <person name="Reimer L.J."/>
            <person name="Tisch D.J."/>
            <person name="King C.L."/>
            <person name="Christensen B.M."/>
            <person name="Siba P.M."/>
            <person name="Kazura J.W."/>
            <person name="Serre D."/>
            <person name="Zimmerman P.A."/>
        </authorList>
    </citation>
    <scope>NUCLEOTIDE SEQUENCE</scope>
    <source>
        <strain evidence="5">pt0022</strain>
    </source>
</reference>
<reference evidence="6" key="3">
    <citation type="submission" date="2024-02" db="UniProtKB">
        <authorList>
            <consortium name="WormBaseParasite"/>
        </authorList>
    </citation>
    <scope>IDENTIFICATION</scope>
    <source>
        <strain evidence="6">pt0022</strain>
    </source>
</reference>
<dbReference type="Pfam" id="PF02827">
    <property type="entry name" value="PKI"/>
    <property type="match status" value="1"/>
</dbReference>
<feature type="region of interest" description="Disordered" evidence="4">
    <location>
        <begin position="1"/>
        <end position="46"/>
    </location>
</feature>
<evidence type="ECO:0000256" key="1">
    <source>
        <dbReference type="ARBA" id="ARBA00002844"/>
    </source>
</evidence>
<proteinExistence type="inferred from homology"/>